<accession>A0A7L9FFB9</accession>
<evidence type="ECO:0008006" key="4">
    <source>
        <dbReference type="Google" id="ProtNLM"/>
    </source>
</evidence>
<sequence>MVIKAGTILEFIVAWIVSAIIIFVVLKIYPGKQKRENLGGALLAALVGELIFALFNIIRIPFANIIAVLVWLWALRKIFGVSWVGAAIIAFLVYVFSVFVTMLGIPHLI</sequence>
<keyword evidence="3" id="KW-1185">Reference proteome</keyword>
<keyword evidence="1" id="KW-0812">Transmembrane</keyword>
<organism evidence="2 3">
    <name type="scientific">Infirmifilum lucidum</name>
    <dbReference type="NCBI Taxonomy" id="2776706"/>
    <lineage>
        <taxon>Archaea</taxon>
        <taxon>Thermoproteota</taxon>
        <taxon>Thermoprotei</taxon>
        <taxon>Thermofilales</taxon>
        <taxon>Thermofilaceae</taxon>
        <taxon>Infirmifilum</taxon>
    </lineage>
</organism>
<keyword evidence="1" id="KW-1133">Transmembrane helix</keyword>
<dbReference type="GeneID" id="59149632"/>
<keyword evidence="1" id="KW-0472">Membrane</keyword>
<dbReference type="KEGG" id="thel:IG193_07010"/>
<protein>
    <recommendedName>
        <fullName evidence="4">Phage holin family protein</fullName>
    </recommendedName>
</protein>
<feature type="transmembrane region" description="Helical" evidence="1">
    <location>
        <begin position="41"/>
        <end position="74"/>
    </location>
</feature>
<dbReference type="InParanoid" id="A0A7L9FFB9"/>
<dbReference type="AlphaFoldDB" id="A0A7L9FFB9"/>
<feature type="transmembrane region" description="Helical" evidence="1">
    <location>
        <begin position="80"/>
        <end position="105"/>
    </location>
</feature>
<proteinExistence type="predicted"/>
<feature type="transmembrane region" description="Helical" evidence="1">
    <location>
        <begin position="12"/>
        <end position="29"/>
    </location>
</feature>
<dbReference type="Proteomes" id="UP000594121">
    <property type="component" value="Chromosome"/>
</dbReference>
<gene>
    <name evidence="2" type="ORF">IG193_07010</name>
</gene>
<evidence type="ECO:0000313" key="3">
    <source>
        <dbReference type="Proteomes" id="UP000594121"/>
    </source>
</evidence>
<evidence type="ECO:0000313" key="2">
    <source>
        <dbReference type="EMBL" id="QOJ78498.1"/>
    </source>
</evidence>
<dbReference type="EMBL" id="CP062310">
    <property type="protein sequence ID" value="QOJ78498.1"/>
    <property type="molecule type" value="Genomic_DNA"/>
</dbReference>
<dbReference type="RefSeq" id="WP_192818470.1">
    <property type="nucleotide sequence ID" value="NZ_CP062310.1"/>
</dbReference>
<reference evidence="2 3" key="1">
    <citation type="submission" date="2020-10" db="EMBL/GenBank/DDBJ databases">
        <title>Thermofilum lucidum 3507LT sp. nov. a novel member of Thermofilaceae family isolated from Chile hot spring, and proposal of description order Thermofilales.</title>
        <authorList>
            <person name="Zayulina K.S."/>
            <person name="Elcheninov A.G."/>
            <person name="Toshchakov S.V."/>
            <person name="Kublanov I.V."/>
        </authorList>
    </citation>
    <scope>NUCLEOTIDE SEQUENCE [LARGE SCALE GENOMIC DNA]</scope>
    <source>
        <strain evidence="2 3">3507LT</strain>
    </source>
</reference>
<name>A0A7L9FFB9_9CREN</name>
<evidence type="ECO:0000256" key="1">
    <source>
        <dbReference type="SAM" id="Phobius"/>
    </source>
</evidence>